<feature type="transmembrane region" description="Helical" evidence="7">
    <location>
        <begin position="137"/>
        <end position="158"/>
    </location>
</feature>
<keyword evidence="2 7" id="KW-0813">Transport</keyword>
<feature type="domain" description="ABC transmembrane type-1" evidence="8">
    <location>
        <begin position="91"/>
        <end position="306"/>
    </location>
</feature>
<feature type="transmembrane region" description="Helical" evidence="7">
    <location>
        <begin position="230"/>
        <end position="253"/>
    </location>
</feature>
<dbReference type="InterPro" id="IPR000515">
    <property type="entry name" value="MetI-like"/>
</dbReference>
<dbReference type="CDD" id="cd06261">
    <property type="entry name" value="TM_PBP2"/>
    <property type="match status" value="1"/>
</dbReference>
<accession>A0ABX1YWX9</accession>
<proteinExistence type="inferred from homology"/>
<keyword evidence="10" id="KW-1185">Reference proteome</keyword>
<organism evidence="9 10">
    <name type="scientific">Paenibacillus germinis</name>
    <dbReference type="NCBI Taxonomy" id="2654979"/>
    <lineage>
        <taxon>Bacteria</taxon>
        <taxon>Bacillati</taxon>
        <taxon>Bacillota</taxon>
        <taxon>Bacilli</taxon>
        <taxon>Bacillales</taxon>
        <taxon>Paenibacillaceae</taxon>
        <taxon>Paenibacillus</taxon>
    </lineage>
</organism>
<dbReference type="Proteomes" id="UP000658690">
    <property type="component" value="Unassembled WGS sequence"/>
</dbReference>
<dbReference type="PROSITE" id="PS50928">
    <property type="entry name" value="ABC_TM1"/>
    <property type="match status" value="1"/>
</dbReference>
<dbReference type="EMBL" id="WHOC01000028">
    <property type="protein sequence ID" value="NOU85428.1"/>
    <property type="molecule type" value="Genomic_DNA"/>
</dbReference>
<dbReference type="Gene3D" id="1.10.3720.10">
    <property type="entry name" value="MetI-like"/>
    <property type="match status" value="1"/>
</dbReference>
<keyword evidence="5 7" id="KW-1133">Transmembrane helix</keyword>
<comment type="similarity">
    <text evidence="7">Belongs to the binding-protein-dependent transport system permease family.</text>
</comment>
<dbReference type="InterPro" id="IPR050809">
    <property type="entry name" value="UgpAE/MalFG_permease"/>
</dbReference>
<evidence type="ECO:0000256" key="1">
    <source>
        <dbReference type="ARBA" id="ARBA00004651"/>
    </source>
</evidence>
<feature type="transmembrane region" description="Helical" evidence="7">
    <location>
        <begin position="30"/>
        <end position="49"/>
    </location>
</feature>
<name>A0ABX1YWX9_9BACL</name>
<feature type="transmembrane region" description="Helical" evidence="7">
    <location>
        <begin position="285"/>
        <end position="306"/>
    </location>
</feature>
<evidence type="ECO:0000259" key="8">
    <source>
        <dbReference type="PROSITE" id="PS50928"/>
    </source>
</evidence>
<evidence type="ECO:0000256" key="7">
    <source>
        <dbReference type="RuleBase" id="RU363032"/>
    </source>
</evidence>
<dbReference type="PANTHER" id="PTHR43227:SF11">
    <property type="entry name" value="BLL4140 PROTEIN"/>
    <property type="match status" value="1"/>
</dbReference>
<dbReference type="InterPro" id="IPR035906">
    <property type="entry name" value="MetI-like_sf"/>
</dbReference>
<feature type="transmembrane region" description="Helical" evidence="7">
    <location>
        <begin position="95"/>
        <end position="116"/>
    </location>
</feature>
<feature type="transmembrane region" description="Helical" evidence="7">
    <location>
        <begin position="178"/>
        <end position="202"/>
    </location>
</feature>
<dbReference type="PANTHER" id="PTHR43227">
    <property type="entry name" value="BLL4140 PROTEIN"/>
    <property type="match status" value="1"/>
</dbReference>
<evidence type="ECO:0000256" key="2">
    <source>
        <dbReference type="ARBA" id="ARBA00022448"/>
    </source>
</evidence>
<evidence type="ECO:0000256" key="6">
    <source>
        <dbReference type="ARBA" id="ARBA00023136"/>
    </source>
</evidence>
<keyword evidence="6 7" id="KW-0472">Membrane</keyword>
<evidence type="ECO:0000313" key="10">
    <source>
        <dbReference type="Proteomes" id="UP000658690"/>
    </source>
</evidence>
<evidence type="ECO:0000256" key="4">
    <source>
        <dbReference type="ARBA" id="ARBA00022692"/>
    </source>
</evidence>
<evidence type="ECO:0000256" key="5">
    <source>
        <dbReference type="ARBA" id="ARBA00022989"/>
    </source>
</evidence>
<evidence type="ECO:0000313" key="9">
    <source>
        <dbReference type="EMBL" id="NOU85428.1"/>
    </source>
</evidence>
<keyword evidence="3" id="KW-1003">Cell membrane</keyword>
<comment type="caution">
    <text evidence="9">The sequence shown here is derived from an EMBL/GenBank/DDBJ whole genome shotgun (WGS) entry which is preliminary data.</text>
</comment>
<evidence type="ECO:0000256" key="3">
    <source>
        <dbReference type="ARBA" id="ARBA00022475"/>
    </source>
</evidence>
<protein>
    <submittedName>
        <fullName evidence="9">ABC transporter permease subunit</fullName>
    </submittedName>
</protein>
<dbReference type="SUPFAM" id="SSF161098">
    <property type="entry name" value="MetI-like"/>
    <property type="match status" value="1"/>
</dbReference>
<reference evidence="9 10" key="1">
    <citation type="submission" date="2019-10" db="EMBL/GenBank/DDBJ databases">
        <title>Description of Paenibacillus choica sp. nov.</title>
        <authorList>
            <person name="Carlier A."/>
            <person name="Qi S."/>
        </authorList>
    </citation>
    <scope>NUCLEOTIDE SEQUENCE [LARGE SCALE GENOMIC DNA]</scope>
    <source>
        <strain evidence="9 10">LMG 31460</strain>
    </source>
</reference>
<gene>
    <name evidence="9" type="ORF">GC102_06500</name>
</gene>
<dbReference type="Pfam" id="PF00528">
    <property type="entry name" value="BPD_transp_1"/>
    <property type="match status" value="1"/>
</dbReference>
<comment type="subcellular location">
    <subcellularLocation>
        <location evidence="1 7">Cell membrane</location>
        <topology evidence="1 7">Multi-pass membrane protein</topology>
    </subcellularLocation>
</comment>
<sequence length="319" mass="35903">MGKAIVDHVITSTTRARMKSKSMKRIWKNWELYVFALPAIAYFIIFHYIPLYGIQIAFKDFTAVKGIWGSEWVGLEHFRHFFASYYFWSLIRNTIGISLYELAVGFPIPIILALAMNELKNGFFKKLVQTVTYMPHFISVVVMAGIIISFLSPTTGIINQVMKVLGGEPIAFLMEPGWFKTIFVLSGVWQNMGWGTIIYLAALAGIDPQQHEAAVIDGANRLQRVRHINIPGIMPTIIILLILNVGSFMAVGFEKVFLLQNPINMESSDVISTFVYRSGLLQGQYSFSAAVGLFNAIINFVLLMTVNKIAKKTSQTSLW</sequence>
<keyword evidence="4 7" id="KW-0812">Transmembrane</keyword>